<accession>U3Q0J2</accession>
<evidence type="ECO:0000256" key="9">
    <source>
        <dbReference type="SAM" id="SignalP"/>
    </source>
</evidence>
<keyword evidence="7" id="KW-0325">Glycoprotein</keyword>
<dbReference type="InterPro" id="IPR013106">
    <property type="entry name" value="Ig_V-set"/>
</dbReference>
<gene>
    <name evidence="11" type="primary">NITR1</name>
</gene>
<reference evidence="11" key="1">
    <citation type="submission" date="2013-06" db="EMBL/GenBank/DDBJ databases">
        <authorList>
            <person name="Xu T.J."/>
            <person name="Wang R.X."/>
            <person name="Meng F.Q."/>
        </authorList>
    </citation>
    <scope>NUCLEOTIDE SEQUENCE</scope>
</reference>
<dbReference type="Pfam" id="PF07686">
    <property type="entry name" value="V-set"/>
    <property type="match status" value="2"/>
</dbReference>
<keyword evidence="8" id="KW-0812">Transmembrane</keyword>
<dbReference type="SMART" id="SM00409">
    <property type="entry name" value="IG"/>
    <property type="match status" value="2"/>
</dbReference>
<dbReference type="GO" id="GO:0005886">
    <property type="term" value="C:plasma membrane"/>
    <property type="evidence" value="ECO:0007669"/>
    <property type="project" value="UniProtKB-SubCell"/>
</dbReference>
<dbReference type="EMBL" id="KF264458">
    <property type="protein sequence ID" value="AGW83413.1"/>
    <property type="molecule type" value="Genomic_DNA"/>
</dbReference>
<feature type="domain" description="Ig-like" evidence="10">
    <location>
        <begin position="12"/>
        <end position="105"/>
    </location>
</feature>
<evidence type="ECO:0000256" key="7">
    <source>
        <dbReference type="ARBA" id="ARBA00023180"/>
    </source>
</evidence>
<feature type="chain" id="PRO_5004647741" evidence="9">
    <location>
        <begin position="17"/>
        <end position="344"/>
    </location>
</feature>
<evidence type="ECO:0000256" key="6">
    <source>
        <dbReference type="ARBA" id="ARBA00023157"/>
    </source>
</evidence>
<keyword evidence="5 8" id="KW-0472">Membrane</keyword>
<dbReference type="AlphaFoldDB" id="U3Q0J2"/>
<protein>
    <submittedName>
        <fullName evidence="11">Novel immune-type receptor 1</fullName>
    </submittedName>
</protein>
<dbReference type="InterPro" id="IPR013783">
    <property type="entry name" value="Ig-like_fold"/>
</dbReference>
<dbReference type="Gene3D" id="2.60.40.10">
    <property type="entry name" value="Immunoglobulins"/>
    <property type="match status" value="2"/>
</dbReference>
<dbReference type="GO" id="GO:0002376">
    <property type="term" value="P:immune system process"/>
    <property type="evidence" value="ECO:0007669"/>
    <property type="project" value="UniProtKB-KW"/>
</dbReference>
<evidence type="ECO:0000256" key="2">
    <source>
        <dbReference type="ARBA" id="ARBA00022475"/>
    </source>
</evidence>
<dbReference type="SUPFAM" id="SSF48726">
    <property type="entry name" value="Immunoglobulin"/>
    <property type="match status" value="2"/>
</dbReference>
<feature type="signal peptide" evidence="9">
    <location>
        <begin position="1"/>
        <end position="16"/>
    </location>
</feature>
<keyword evidence="11" id="KW-0675">Receptor</keyword>
<sequence length="344" mass="38406">MIVFCVTLLLLHQVYTLVPVTRVQLGEPATFTCVLTDELNRKIYWYRQSAGGNLKLIVSLSKDTNPAYGPDFSDSKLEAKFNKNINSLTILKTKQEDEGMYHCAAVEWTEITWSATYLLLKGNTQRTSNYAVVQWPTVSDPVRPGDSVTLQCSVLSDSENKTCSGDHSVFWFRAGSDKSHPDIIYADGNRHDECDKSQKRCVYHFSKNVSSSDDGTYYCAVATCGEILFGNGTKLNIQERKTSSELIALVIAIVCLIISVIGNIVFICFICYRTPRAGCEQFKGIENVSSQSRHNNSTPPVNDNTEGGDDVNYAALHLSGRKATRGRKKRETEESVYSQVKCRM</sequence>
<dbReference type="PROSITE" id="PS50835">
    <property type="entry name" value="IG_LIKE"/>
    <property type="match status" value="2"/>
</dbReference>
<keyword evidence="8" id="KW-1133">Transmembrane helix</keyword>
<evidence type="ECO:0000256" key="5">
    <source>
        <dbReference type="ARBA" id="ARBA00023136"/>
    </source>
</evidence>
<evidence type="ECO:0000256" key="3">
    <source>
        <dbReference type="ARBA" id="ARBA00022729"/>
    </source>
</evidence>
<organism evidence="11">
    <name type="scientific">Miichthys miiuy</name>
    <name type="common">Mi-iuy croaker</name>
    <name type="synonym">Sciaena miiuy</name>
    <dbReference type="NCBI Taxonomy" id="240162"/>
    <lineage>
        <taxon>Eukaryota</taxon>
        <taxon>Metazoa</taxon>
        <taxon>Chordata</taxon>
        <taxon>Craniata</taxon>
        <taxon>Vertebrata</taxon>
        <taxon>Euteleostomi</taxon>
        <taxon>Actinopterygii</taxon>
        <taxon>Neopterygii</taxon>
        <taxon>Teleostei</taxon>
        <taxon>Neoteleostei</taxon>
        <taxon>Acanthomorphata</taxon>
        <taxon>Eupercaria</taxon>
        <taxon>Sciaenidae</taxon>
        <taxon>Miichthys</taxon>
    </lineage>
</organism>
<name>U3Q0J2_MIIMI</name>
<evidence type="ECO:0000256" key="4">
    <source>
        <dbReference type="ARBA" id="ARBA00022859"/>
    </source>
</evidence>
<proteinExistence type="predicted"/>
<dbReference type="InterPro" id="IPR003599">
    <property type="entry name" value="Ig_sub"/>
</dbReference>
<comment type="subcellular location">
    <subcellularLocation>
        <location evidence="1">Cell membrane</location>
    </subcellularLocation>
</comment>
<evidence type="ECO:0000256" key="8">
    <source>
        <dbReference type="SAM" id="Phobius"/>
    </source>
</evidence>
<dbReference type="PANTHER" id="PTHR19433:SF111">
    <property type="entry name" value="T CELL RECEPTOR ALPHA VARIABLE 4"/>
    <property type="match status" value="1"/>
</dbReference>
<evidence type="ECO:0000313" key="11">
    <source>
        <dbReference type="EMBL" id="AGW83413.1"/>
    </source>
</evidence>
<dbReference type="InterPro" id="IPR036179">
    <property type="entry name" value="Ig-like_dom_sf"/>
</dbReference>
<keyword evidence="3 9" id="KW-0732">Signal</keyword>
<dbReference type="PANTHER" id="PTHR19433">
    <property type="entry name" value="T-CELL RECEPTOR ALPHA CHAIN V REGION-RELATED"/>
    <property type="match status" value="1"/>
</dbReference>
<dbReference type="InterPro" id="IPR052051">
    <property type="entry name" value="TCR_complex_component"/>
</dbReference>
<feature type="domain" description="Ig-like" evidence="10">
    <location>
        <begin position="128"/>
        <end position="243"/>
    </location>
</feature>
<dbReference type="SMART" id="SM00406">
    <property type="entry name" value="IGv"/>
    <property type="match status" value="2"/>
</dbReference>
<keyword evidence="4" id="KW-0391">Immunity</keyword>
<feature type="transmembrane region" description="Helical" evidence="8">
    <location>
        <begin position="246"/>
        <end position="272"/>
    </location>
</feature>
<keyword evidence="6" id="KW-1015">Disulfide bond</keyword>
<evidence type="ECO:0000259" key="10">
    <source>
        <dbReference type="PROSITE" id="PS50835"/>
    </source>
</evidence>
<dbReference type="CDD" id="cd00099">
    <property type="entry name" value="IgV"/>
    <property type="match status" value="2"/>
</dbReference>
<evidence type="ECO:0000256" key="1">
    <source>
        <dbReference type="ARBA" id="ARBA00004236"/>
    </source>
</evidence>
<dbReference type="GO" id="GO:0009617">
    <property type="term" value="P:response to bacterium"/>
    <property type="evidence" value="ECO:0007669"/>
    <property type="project" value="TreeGrafter"/>
</dbReference>
<dbReference type="InterPro" id="IPR007110">
    <property type="entry name" value="Ig-like_dom"/>
</dbReference>
<keyword evidence="2" id="KW-1003">Cell membrane</keyword>